<reference evidence="1 2" key="1">
    <citation type="submission" date="2007-05" db="EMBL/GenBank/DDBJ databases">
        <title>Complete sequence of Geobacter uraniireducens Rf4.</title>
        <authorList>
            <consortium name="US DOE Joint Genome Institute"/>
            <person name="Copeland A."/>
            <person name="Lucas S."/>
            <person name="Lapidus A."/>
            <person name="Barry K."/>
            <person name="Detter J.C."/>
            <person name="Glavina del Rio T."/>
            <person name="Hammon N."/>
            <person name="Israni S."/>
            <person name="Dalin E."/>
            <person name="Tice H."/>
            <person name="Pitluck S."/>
            <person name="Chertkov O."/>
            <person name="Brettin T."/>
            <person name="Bruce D."/>
            <person name="Han C."/>
            <person name="Schmutz J."/>
            <person name="Larimer F."/>
            <person name="Land M."/>
            <person name="Hauser L."/>
            <person name="Kyrpides N."/>
            <person name="Mikhailova N."/>
            <person name="Shelobolina E."/>
            <person name="Aklujkar M."/>
            <person name="Lovley D."/>
            <person name="Richardson P."/>
        </authorList>
    </citation>
    <scope>NUCLEOTIDE SEQUENCE [LARGE SCALE GENOMIC DNA]</scope>
    <source>
        <strain evidence="1 2">Rf4</strain>
    </source>
</reference>
<dbReference type="HOGENOM" id="CLU_1802653_0_0_7"/>
<organism evidence="1 2">
    <name type="scientific">Geotalea uraniireducens (strain Rf4)</name>
    <name type="common">Geobacter uraniireducens</name>
    <dbReference type="NCBI Taxonomy" id="351605"/>
    <lineage>
        <taxon>Bacteria</taxon>
        <taxon>Pseudomonadati</taxon>
        <taxon>Thermodesulfobacteriota</taxon>
        <taxon>Desulfuromonadia</taxon>
        <taxon>Geobacterales</taxon>
        <taxon>Geobacteraceae</taxon>
        <taxon>Geotalea</taxon>
    </lineage>
</organism>
<gene>
    <name evidence="1" type="ordered locus">Gura_1853</name>
</gene>
<dbReference type="Proteomes" id="UP000006695">
    <property type="component" value="Chromosome"/>
</dbReference>
<dbReference type="RefSeq" id="WP_011938746.1">
    <property type="nucleotide sequence ID" value="NC_009483.1"/>
</dbReference>
<dbReference type="EMBL" id="CP000698">
    <property type="protein sequence ID" value="ABQ26043.1"/>
    <property type="molecule type" value="Genomic_DNA"/>
</dbReference>
<keyword evidence="2" id="KW-1185">Reference proteome</keyword>
<dbReference type="KEGG" id="gur:Gura_1853"/>
<evidence type="ECO:0000313" key="1">
    <source>
        <dbReference type="EMBL" id="ABQ26043.1"/>
    </source>
</evidence>
<accession>A5GF38</accession>
<evidence type="ECO:0000313" key="2">
    <source>
        <dbReference type="Proteomes" id="UP000006695"/>
    </source>
</evidence>
<sequence>MKDKLPIITALLALAGVALGGGMQYLSSRTIEFEKASLEYRLTSYRDFLSAQSAYQKAKNKAESMAADLKIRDATLRIAIFSPKKVAAAVAEWLLENAREATPCPGPPSLYQKDISIYHAMRDQAFKGDKKEVLSDKQMAIMVHGCRLD</sequence>
<protein>
    <submittedName>
        <fullName evidence="1">Uncharacterized protein</fullName>
    </submittedName>
</protein>
<dbReference type="AlphaFoldDB" id="A5GF38"/>
<proteinExistence type="predicted"/>
<dbReference type="STRING" id="351605.Gura_1853"/>
<name>A5GF38_GEOUR</name>